<reference evidence="1 2" key="1">
    <citation type="submission" date="2019-01" db="EMBL/GenBank/DDBJ databases">
        <title>Sequencing the genomes of 1000 actinobacteria strains.</title>
        <authorList>
            <person name="Klenk H.-P."/>
        </authorList>
    </citation>
    <scope>NUCLEOTIDE SEQUENCE [LARGE SCALE GENOMIC DNA]</scope>
    <source>
        <strain evidence="1 2">DSM 43925</strain>
    </source>
</reference>
<dbReference type="AlphaFoldDB" id="A0A438MH66"/>
<dbReference type="Proteomes" id="UP000284824">
    <property type="component" value="Unassembled WGS sequence"/>
</dbReference>
<comment type="caution">
    <text evidence="1">The sequence shown here is derived from an EMBL/GenBank/DDBJ whole genome shotgun (WGS) entry which is preliminary data.</text>
</comment>
<accession>A0A438MH66</accession>
<evidence type="ECO:0000313" key="2">
    <source>
        <dbReference type="Proteomes" id="UP000284824"/>
    </source>
</evidence>
<gene>
    <name evidence="1" type="ORF">EDD27_7565</name>
</gene>
<keyword evidence="2" id="KW-1185">Reference proteome</keyword>
<name>A0A438MH66_9ACTN</name>
<organism evidence="1 2">
    <name type="scientific">Nonomuraea polychroma</name>
    <dbReference type="NCBI Taxonomy" id="46176"/>
    <lineage>
        <taxon>Bacteria</taxon>
        <taxon>Bacillati</taxon>
        <taxon>Actinomycetota</taxon>
        <taxon>Actinomycetes</taxon>
        <taxon>Streptosporangiales</taxon>
        <taxon>Streptosporangiaceae</taxon>
        <taxon>Nonomuraea</taxon>
    </lineage>
</organism>
<evidence type="ECO:0000313" key="1">
    <source>
        <dbReference type="EMBL" id="RVX44815.1"/>
    </source>
</evidence>
<protein>
    <submittedName>
        <fullName evidence="1">Uncharacterized protein</fullName>
    </submittedName>
</protein>
<dbReference type="EMBL" id="SAUN01000001">
    <property type="protein sequence ID" value="RVX44815.1"/>
    <property type="molecule type" value="Genomic_DNA"/>
</dbReference>
<sequence length="38" mass="4214">MRILTAVQLATNRLSLPCYPGVCFLYGPKAGVFTEKVR</sequence>
<proteinExistence type="predicted"/>